<keyword evidence="1" id="KW-0732">Signal</keyword>
<gene>
    <name evidence="3" type="ORF">O4220_08805</name>
</gene>
<dbReference type="Gene3D" id="2.120.10.30">
    <property type="entry name" value="TolB, C-terminal domain"/>
    <property type="match status" value="1"/>
</dbReference>
<accession>A0ABT4MCE8</accession>
<keyword evidence="4" id="KW-1185">Reference proteome</keyword>
<evidence type="ECO:0000259" key="2">
    <source>
        <dbReference type="Pfam" id="PF08450"/>
    </source>
</evidence>
<dbReference type="InterPro" id="IPR011042">
    <property type="entry name" value="6-blade_b-propeller_TolB-like"/>
</dbReference>
<name>A0ABT4MCE8_9NOCA</name>
<proteinExistence type="predicted"/>
<evidence type="ECO:0000313" key="3">
    <source>
        <dbReference type="EMBL" id="MCZ4518618.1"/>
    </source>
</evidence>
<evidence type="ECO:0000313" key="4">
    <source>
        <dbReference type="Proteomes" id="UP001081071"/>
    </source>
</evidence>
<dbReference type="SUPFAM" id="SSF63829">
    <property type="entry name" value="Calcium-dependent phosphotriesterase"/>
    <property type="match status" value="1"/>
</dbReference>
<protein>
    <submittedName>
        <fullName evidence="3">SMP-30/gluconolactonase/LRE family protein</fullName>
    </submittedName>
</protein>
<dbReference type="EMBL" id="JAPWIJ010000003">
    <property type="protein sequence ID" value="MCZ4518618.1"/>
    <property type="molecule type" value="Genomic_DNA"/>
</dbReference>
<organism evidence="3 4">
    <name type="scientific">Rhodococcus ruber</name>
    <dbReference type="NCBI Taxonomy" id="1830"/>
    <lineage>
        <taxon>Bacteria</taxon>
        <taxon>Bacillati</taxon>
        <taxon>Actinomycetota</taxon>
        <taxon>Actinomycetes</taxon>
        <taxon>Mycobacteriales</taxon>
        <taxon>Nocardiaceae</taxon>
        <taxon>Rhodococcus</taxon>
    </lineage>
</organism>
<dbReference type="Proteomes" id="UP001081071">
    <property type="component" value="Unassembled WGS sequence"/>
</dbReference>
<feature type="domain" description="SMP-30/Gluconolactonase/LRE-like region" evidence="2">
    <location>
        <begin position="70"/>
        <end position="288"/>
    </location>
</feature>
<dbReference type="InterPro" id="IPR013658">
    <property type="entry name" value="SGL"/>
</dbReference>
<sequence length="299" mass="29811">MKVGAAAVVAGLVLAASVALSPTADASSTCSPWSVSTVASGFGLLENLEFDGRGSMIVSETSPIGPGALRTVAPNGDRGTLVSGVESPGGLVRDGDTLFFTTGNSAAAGLLGMQTGTIEKIDLGTGARSTYASGLTMPNGLARSATGDLFTTRNLGGASGLTRITTEGAVSTVRTDLGSANGIGIGGGKMYVASTFDPETTVTVLDEQDPAGPSTRIRVDGIGPLTMSDDLTVADDGTVYLAQNLAGRIVRVDPESGSSCVIATGVPLTSSAAFGGVGFDSEALYATSFDGTVRKMSPV</sequence>
<feature type="signal peptide" evidence="1">
    <location>
        <begin position="1"/>
        <end position="26"/>
    </location>
</feature>
<dbReference type="RefSeq" id="WP_269603237.1">
    <property type="nucleotide sequence ID" value="NZ_JAPWIJ010000003.1"/>
</dbReference>
<reference evidence="3" key="1">
    <citation type="submission" date="2022-12" db="EMBL/GenBank/DDBJ databases">
        <authorList>
            <person name="Krivoruchko A.V."/>
            <person name="Elkin A."/>
        </authorList>
    </citation>
    <scope>NUCLEOTIDE SEQUENCE</scope>
    <source>
        <strain evidence="3">IEGM 1391</strain>
    </source>
</reference>
<feature type="chain" id="PRO_5046508409" evidence="1">
    <location>
        <begin position="27"/>
        <end position="299"/>
    </location>
</feature>
<comment type="caution">
    <text evidence="3">The sequence shown here is derived from an EMBL/GenBank/DDBJ whole genome shotgun (WGS) entry which is preliminary data.</text>
</comment>
<dbReference type="Pfam" id="PF08450">
    <property type="entry name" value="SGL"/>
    <property type="match status" value="1"/>
</dbReference>
<evidence type="ECO:0000256" key="1">
    <source>
        <dbReference type="SAM" id="SignalP"/>
    </source>
</evidence>